<reference evidence="4 5" key="1">
    <citation type="journal article" date="2013" name="Int. J. Syst. Evol. Microbiol.">
        <title>Roseomonas aerophila sp. nov., isolated from air.</title>
        <authorList>
            <person name="Kim S.J."/>
            <person name="Weon H.Y."/>
            <person name="Ahn J.H."/>
            <person name="Hong S.B."/>
            <person name="Seok S.J."/>
            <person name="Whang K.S."/>
            <person name="Kwon S.W."/>
        </authorList>
    </citation>
    <scope>NUCLEOTIDE SEQUENCE [LARGE SCALE GENOMIC DNA]</scope>
    <source>
        <strain evidence="4 5">NBRC 108923</strain>
    </source>
</reference>
<dbReference type="InterPro" id="IPR003723">
    <property type="entry name" value="Precorrin-6x_reduct"/>
</dbReference>
<keyword evidence="2" id="KW-0169">Cobalamin biosynthesis</keyword>
<name>A0ABR7RV53_9PROT</name>
<keyword evidence="3 4" id="KW-0560">Oxidoreductase</keyword>
<proteinExistence type="predicted"/>
<dbReference type="Pfam" id="PF02571">
    <property type="entry name" value="CbiJ"/>
    <property type="match status" value="1"/>
</dbReference>
<evidence type="ECO:0000256" key="1">
    <source>
        <dbReference type="ARBA" id="ARBA00004953"/>
    </source>
</evidence>
<dbReference type="GO" id="GO:0016491">
    <property type="term" value="F:oxidoreductase activity"/>
    <property type="evidence" value="ECO:0007669"/>
    <property type="project" value="UniProtKB-KW"/>
</dbReference>
<dbReference type="EC" id="1.3.1.106" evidence="4"/>
<keyword evidence="5" id="KW-1185">Reference proteome</keyword>
<dbReference type="PANTHER" id="PTHR36925">
    <property type="entry name" value="COBALT-PRECORRIN-6A REDUCTASE"/>
    <property type="match status" value="1"/>
</dbReference>
<dbReference type="PROSITE" id="PS51014">
    <property type="entry name" value="COBK_CBIJ"/>
    <property type="match status" value="1"/>
</dbReference>
<evidence type="ECO:0000313" key="4">
    <source>
        <dbReference type="EMBL" id="MBC9210128.1"/>
    </source>
</evidence>
<dbReference type="NCBIfam" id="TIGR00715">
    <property type="entry name" value="precor6x_red"/>
    <property type="match status" value="1"/>
</dbReference>
<dbReference type="EMBL" id="JACTVA010000108">
    <property type="protein sequence ID" value="MBC9210128.1"/>
    <property type="molecule type" value="Genomic_DNA"/>
</dbReference>
<evidence type="ECO:0000256" key="3">
    <source>
        <dbReference type="ARBA" id="ARBA00023002"/>
    </source>
</evidence>
<gene>
    <name evidence="4" type="ORF">IBL26_25130</name>
</gene>
<dbReference type="NCBIfam" id="NF005968">
    <property type="entry name" value="PRK08057.1-2"/>
    <property type="match status" value="1"/>
</dbReference>
<organism evidence="4 5">
    <name type="scientific">Teichococcus aerophilus</name>
    <dbReference type="NCBI Taxonomy" id="1224513"/>
    <lineage>
        <taxon>Bacteria</taxon>
        <taxon>Pseudomonadati</taxon>
        <taxon>Pseudomonadota</taxon>
        <taxon>Alphaproteobacteria</taxon>
        <taxon>Acetobacterales</taxon>
        <taxon>Roseomonadaceae</taxon>
        <taxon>Roseomonas</taxon>
    </lineage>
</organism>
<dbReference type="PANTHER" id="PTHR36925:SF1">
    <property type="entry name" value="COBALT-PRECORRIN-6A REDUCTASE"/>
    <property type="match status" value="1"/>
</dbReference>
<comment type="caution">
    <text evidence="4">The sequence shown here is derived from an EMBL/GenBank/DDBJ whole genome shotgun (WGS) entry which is preliminary data.</text>
</comment>
<comment type="pathway">
    <text evidence="1">Cofactor biosynthesis; adenosylcobalamin biosynthesis.</text>
</comment>
<sequence>MGKRSSTLRVLLLGGTTEASALARLLAADGRFEPTLSLAGVTRAPRPQPIPWRIGGFGGVEGLRRYLAEAGIEALVDATHPFAAQMTRHAIAAAGTLKLLRVERPAWTPCPADHWLPVPDMQAAAQALGPAPRRVLLTIGQKELAPFRETPGHHYIIRSVDPPEPALVPPGAEIITATGPFSLQEERALLARHAIQVIVTKNSGGSATAAKLAAARERGIPVVVMQRPSAPAVERVADAAAAMEWLGAVWERGQGGAAPLEPRLG</sequence>
<accession>A0ABR7RV53</accession>
<evidence type="ECO:0000256" key="2">
    <source>
        <dbReference type="ARBA" id="ARBA00022573"/>
    </source>
</evidence>
<evidence type="ECO:0000313" key="5">
    <source>
        <dbReference type="Proteomes" id="UP000626026"/>
    </source>
</evidence>
<dbReference type="Proteomes" id="UP000626026">
    <property type="component" value="Unassembled WGS sequence"/>
</dbReference>
<protein>
    <submittedName>
        <fullName evidence="4">Cobalt-precorrin-6A reductase</fullName>
        <ecNumber evidence="4">1.3.1.106</ecNumber>
    </submittedName>
</protein>